<dbReference type="SMART" id="SM00355">
    <property type="entry name" value="ZnF_C2H2"/>
    <property type="match status" value="5"/>
</dbReference>
<dbReference type="Pfam" id="PF13894">
    <property type="entry name" value="zf-C2H2_4"/>
    <property type="match status" value="1"/>
</dbReference>
<evidence type="ECO:0000313" key="9">
    <source>
        <dbReference type="EMBL" id="KAF9421446.1"/>
    </source>
</evidence>
<sequence length="458" mass="53498">MSASSKLIIHKFEASGLNVKSLHVTFEHEENSPKISYSEWLDDKLQEKKKDIDKSSRLVVKIVSGNETDKFNLDENAIEIDSPESYIHNIFFDTSTQYKSEHKLSEKAQSIDCYHEDESRDILNANQSTFSINTQLENELPLPFYLKNKYKLLNAENYLSPLEHSLEKVKENNARIMENIHMLNRTLNYTKKKEILDIVCPKSIRSFPCSTCGKCFVYETGLRRHYSMRHAMADVLPRWQVVWTCIQCFQVWPSQDQALKHSTECCKSNNTDYVREIKTSSLLQCEFCEKVFTSIPRLLRHSKIHTTANNYECTACEMAFVSYKTAEQHWLICPWLNMYYSFSLPKLLLCNLCDRKFRNYEQLYNHRYKVGHFMTKTHCNQDNSKSLGILVYQCEICGQWYASVSPLKAHKNQYHSKNDGGIPCRTDNAITESANNYVSNENEIYISKNEEIIKSKEE</sequence>
<dbReference type="PANTHER" id="PTHR24394">
    <property type="entry name" value="ZINC FINGER PROTEIN"/>
    <property type="match status" value="1"/>
</dbReference>
<reference evidence="9" key="1">
    <citation type="submission" date="2020-08" db="EMBL/GenBank/DDBJ databases">
        <title>Spodoptera exigua strain:BAW_Kor-Di-RS1 Genome sequencing and assembly.</title>
        <authorList>
            <person name="Kim J."/>
            <person name="Nam H.Y."/>
            <person name="Kwon M."/>
            <person name="Choi J.H."/>
            <person name="Cho S.R."/>
            <person name="Kim G.-H."/>
        </authorList>
    </citation>
    <scope>NUCLEOTIDE SEQUENCE</scope>
    <source>
        <strain evidence="9">BAW_Kor-Di-RS1</strain>
        <tissue evidence="9">Whole-body</tissue>
    </source>
</reference>
<evidence type="ECO:0000313" key="10">
    <source>
        <dbReference type="Proteomes" id="UP000648187"/>
    </source>
</evidence>
<dbReference type="Pfam" id="PF00096">
    <property type="entry name" value="zf-C2H2"/>
    <property type="match status" value="1"/>
</dbReference>
<dbReference type="AlphaFoldDB" id="A0A835L997"/>
<keyword evidence="3" id="KW-0677">Repeat</keyword>
<evidence type="ECO:0000256" key="5">
    <source>
        <dbReference type="ARBA" id="ARBA00022833"/>
    </source>
</evidence>
<comment type="caution">
    <text evidence="9">The sequence shown here is derived from an EMBL/GenBank/DDBJ whole genome shotgun (WGS) entry which is preliminary data.</text>
</comment>
<feature type="domain" description="C2H2-type" evidence="8">
    <location>
        <begin position="392"/>
        <end position="420"/>
    </location>
</feature>
<dbReference type="PROSITE" id="PS00028">
    <property type="entry name" value="ZINC_FINGER_C2H2_1"/>
    <property type="match status" value="4"/>
</dbReference>
<protein>
    <recommendedName>
        <fullName evidence="8">C2H2-type domain-containing protein</fullName>
    </recommendedName>
</protein>
<organism evidence="9 10">
    <name type="scientific">Spodoptera exigua</name>
    <name type="common">Beet armyworm</name>
    <name type="synonym">Noctua fulgens</name>
    <dbReference type="NCBI Taxonomy" id="7107"/>
    <lineage>
        <taxon>Eukaryota</taxon>
        <taxon>Metazoa</taxon>
        <taxon>Ecdysozoa</taxon>
        <taxon>Arthropoda</taxon>
        <taxon>Hexapoda</taxon>
        <taxon>Insecta</taxon>
        <taxon>Pterygota</taxon>
        <taxon>Neoptera</taxon>
        <taxon>Endopterygota</taxon>
        <taxon>Lepidoptera</taxon>
        <taxon>Glossata</taxon>
        <taxon>Ditrysia</taxon>
        <taxon>Noctuoidea</taxon>
        <taxon>Noctuidae</taxon>
        <taxon>Amphipyrinae</taxon>
        <taxon>Spodoptera</taxon>
    </lineage>
</organism>
<dbReference type="Gene3D" id="3.30.160.60">
    <property type="entry name" value="Classic Zinc Finger"/>
    <property type="match status" value="2"/>
</dbReference>
<evidence type="ECO:0000256" key="6">
    <source>
        <dbReference type="ARBA" id="ARBA00023242"/>
    </source>
</evidence>
<feature type="domain" description="C2H2-type" evidence="8">
    <location>
        <begin position="348"/>
        <end position="377"/>
    </location>
</feature>
<dbReference type="GO" id="GO:0008270">
    <property type="term" value="F:zinc ion binding"/>
    <property type="evidence" value="ECO:0007669"/>
    <property type="project" value="UniProtKB-KW"/>
</dbReference>
<dbReference type="Proteomes" id="UP000648187">
    <property type="component" value="Unassembled WGS sequence"/>
</dbReference>
<dbReference type="PANTHER" id="PTHR24394:SF29">
    <property type="entry name" value="MYONEURIN"/>
    <property type="match status" value="1"/>
</dbReference>
<evidence type="ECO:0000256" key="4">
    <source>
        <dbReference type="ARBA" id="ARBA00022771"/>
    </source>
</evidence>
<evidence type="ECO:0000256" key="1">
    <source>
        <dbReference type="ARBA" id="ARBA00004123"/>
    </source>
</evidence>
<keyword evidence="2" id="KW-0479">Metal-binding</keyword>
<evidence type="ECO:0000256" key="3">
    <source>
        <dbReference type="ARBA" id="ARBA00022737"/>
    </source>
</evidence>
<keyword evidence="5" id="KW-0862">Zinc</keyword>
<feature type="domain" description="C2H2-type" evidence="8">
    <location>
        <begin position="283"/>
        <end position="310"/>
    </location>
</feature>
<evidence type="ECO:0000256" key="2">
    <source>
        <dbReference type="ARBA" id="ARBA00022723"/>
    </source>
</evidence>
<name>A0A835L997_SPOEX</name>
<dbReference type="InterPro" id="IPR013087">
    <property type="entry name" value="Znf_C2H2_type"/>
</dbReference>
<accession>A0A835L997</accession>
<gene>
    <name evidence="9" type="ORF">HW555_002661</name>
</gene>
<keyword evidence="4 7" id="KW-0863">Zinc-finger</keyword>
<evidence type="ECO:0000259" key="8">
    <source>
        <dbReference type="PROSITE" id="PS50157"/>
    </source>
</evidence>
<keyword evidence="10" id="KW-1185">Reference proteome</keyword>
<dbReference type="InterPro" id="IPR036236">
    <property type="entry name" value="Znf_C2H2_sf"/>
</dbReference>
<evidence type="ECO:0000256" key="7">
    <source>
        <dbReference type="PROSITE-ProRule" id="PRU00042"/>
    </source>
</evidence>
<dbReference type="PROSITE" id="PS50157">
    <property type="entry name" value="ZINC_FINGER_C2H2_2"/>
    <property type="match status" value="4"/>
</dbReference>
<feature type="domain" description="C2H2-type" evidence="8">
    <location>
        <begin position="207"/>
        <end position="231"/>
    </location>
</feature>
<comment type="subcellular location">
    <subcellularLocation>
        <location evidence="1">Nucleus</location>
    </subcellularLocation>
</comment>
<proteinExistence type="predicted"/>
<keyword evidence="6" id="KW-0539">Nucleus</keyword>
<dbReference type="EMBL" id="JACKWZ010000024">
    <property type="protein sequence ID" value="KAF9421446.1"/>
    <property type="molecule type" value="Genomic_DNA"/>
</dbReference>
<dbReference type="SUPFAM" id="SSF57667">
    <property type="entry name" value="beta-beta-alpha zinc fingers"/>
    <property type="match status" value="1"/>
</dbReference>
<dbReference type="GO" id="GO:0000981">
    <property type="term" value="F:DNA-binding transcription factor activity, RNA polymerase II-specific"/>
    <property type="evidence" value="ECO:0007669"/>
    <property type="project" value="TreeGrafter"/>
</dbReference>
<dbReference type="GO" id="GO:0005634">
    <property type="term" value="C:nucleus"/>
    <property type="evidence" value="ECO:0007669"/>
    <property type="project" value="UniProtKB-SubCell"/>
</dbReference>